<feature type="site" description="Histone H3K4me3 binding" evidence="11">
    <location>
        <position position="402"/>
    </location>
</feature>
<feature type="region of interest" description="Disordered" evidence="15">
    <location>
        <begin position="166"/>
        <end position="299"/>
    </location>
</feature>
<keyword evidence="3" id="KW-0341">Growth regulation</keyword>
<feature type="region of interest" description="Disordered" evidence="15">
    <location>
        <begin position="315"/>
        <end position="385"/>
    </location>
</feature>
<proteinExistence type="inferred from homology"/>
<keyword evidence="5 13" id="KW-0863">Zinc-finger</keyword>
<dbReference type="GO" id="GO:0000785">
    <property type="term" value="C:chromatin"/>
    <property type="evidence" value="ECO:0007669"/>
    <property type="project" value="UniProtKB-ARBA"/>
</dbReference>
<feature type="compositionally biased region" description="Low complexity" evidence="15">
    <location>
        <begin position="251"/>
        <end position="282"/>
    </location>
</feature>
<feature type="binding site" evidence="12">
    <location>
        <position position="392"/>
    </location>
    <ligand>
        <name>Zn(2+)</name>
        <dbReference type="ChEBI" id="CHEBI:29105"/>
        <label>1</label>
    </ligand>
</feature>
<feature type="binding site" evidence="12">
    <location>
        <position position="416"/>
    </location>
    <ligand>
        <name>Zn(2+)</name>
        <dbReference type="ChEBI" id="CHEBI:29105"/>
        <label>1</label>
    </ligand>
</feature>
<feature type="binding site" evidence="12">
    <location>
        <position position="435"/>
    </location>
    <ligand>
        <name>Zn(2+)</name>
        <dbReference type="ChEBI" id="CHEBI:29105"/>
        <label>2</label>
    </ligand>
</feature>
<comment type="domain">
    <text evidence="14">The PHD-type zinc finger mediates the binding to H3K4me3.</text>
</comment>
<evidence type="ECO:0000256" key="10">
    <source>
        <dbReference type="ARBA" id="ARBA00023242"/>
    </source>
</evidence>
<evidence type="ECO:0000256" key="14">
    <source>
        <dbReference type="RuleBase" id="RU361213"/>
    </source>
</evidence>
<evidence type="ECO:0000256" key="6">
    <source>
        <dbReference type="ARBA" id="ARBA00022833"/>
    </source>
</evidence>
<feature type="compositionally biased region" description="Low complexity" evidence="15">
    <location>
        <begin position="182"/>
        <end position="201"/>
    </location>
</feature>
<dbReference type="InterPro" id="IPR028651">
    <property type="entry name" value="ING_fam"/>
</dbReference>
<feature type="binding site" evidence="12">
    <location>
        <position position="394"/>
    </location>
    <ligand>
        <name>Zn(2+)</name>
        <dbReference type="ChEBI" id="CHEBI:29105"/>
        <label>1</label>
    </ligand>
</feature>
<evidence type="ECO:0000259" key="16">
    <source>
        <dbReference type="PROSITE" id="PS50016"/>
    </source>
</evidence>
<dbReference type="GO" id="GO:0005634">
    <property type="term" value="C:nucleus"/>
    <property type="evidence" value="ECO:0007669"/>
    <property type="project" value="UniProtKB-SubCell"/>
</dbReference>
<evidence type="ECO:0000256" key="13">
    <source>
        <dbReference type="PROSITE-ProRule" id="PRU00146"/>
    </source>
</evidence>
<evidence type="ECO:0000256" key="1">
    <source>
        <dbReference type="ARBA" id="ARBA00004123"/>
    </source>
</evidence>
<evidence type="ECO:0000256" key="2">
    <source>
        <dbReference type="ARBA" id="ARBA00010210"/>
    </source>
</evidence>
<keyword evidence="6 12" id="KW-0862">Zinc</keyword>
<feature type="site" description="Histone H3K4me3 binding" evidence="11">
    <location>
        <position position="406"/>
    </location>
</feature>
<feature type="binding site" evidence="12">
    <location>
        <position position="405"/>
    </location>
    <ligand>
        <name>Zn(2+)</name>
        <dbReference type="ChEBI" id="CHEBI:29105"/>
        <label>2</label>
    </ligand>
</feature>
<keyword evidence="4 12" id="KW-0479">Metal-binding</keyword>
<feature type="compositionally biased region" description="Polar residues" evidence="15">
    <location>
        <begin position="318"/>
        <end position="332"/>
    </location>
</feature>
<evidence type="ECO:0000313" key="17">
    <source>
        <dbReference type="EMBL" id="CDZ97835.1"/>
    </source>
</evidence>
<dbReference type="AlphaFoldDB" id="A0A0F7SHH3"/>
<evidence type="ECO:0000256" key="3">
    <source>
        <dbReference type="ARBA" id="ARBA00022604"/>
    </source>
</evidence>
<dbReference type="PROSITE" id="PS01359">
    <property type="entry name" value="ZF_PHD_1"/>
    <property type="match status" value="1"/>
</dbReference>
<feature type="site" description="Histone H3K4me3 binding" evidence="11">
    <location>
        <position position="414"/>
    </location>
</feature>
<dbReference type="InterPro" id="IPR001965">
    <property type="entry name" value="Znf_PHD"/>
</dbReference>
<reference evidence="17" key="1">
    <citation type="submission" date="2014-08" db="EMBL/GenBank/DDBJ databases">
        <authorList>
            <person name="Sharma Rahul"/>
            <person name="Thines Marco"/>
        </authorList>
    </citation>
    <scope>NUCLEOTIDE SEQUENCE</scope>
</reference>
<comment type="function">
    <text evidence="14">Component of an histone acetyltransferase complex.</text>
</comment>
<evidence type="ECO:0000256" key="5">
    <source>
        <dbReference type="ARBA" id="ARBA00022771"/>
    </source>
</evidence>
<feature type="region of interest" description="Disordered" evidence="15">
    <location>
        <begin position="49"/>
        <end position="69"/>
    </location>
</feature>
<evidence type="ECO:0000256" key="11">
    <source>
        <dbReference type="PIRSR" id="PIRSR628651-50"/>
    </source>
</evidence>
<comment type="subunit">
    <text evidence="14">Component of an histone acetyltransferase complex. Interacts with H3K4me3 and to a lesser extent with H3K4me2.</text>
</comment>
<keyword evidence="7 14" id="KW-0156">Chromatin regulator</keyword>
<dbReference type="GO" id="GO:0006325">
    <property type="term" value="P:chromatin organization"/>
    <property type="evidence" value="ECO:0007669"/>
    <property type="project" value="UniProtKB-KW"/>
</dbReference>
<keyword evidence="9" id="KW-0804">Transcription</keyword>
<feature type="domain" description="PHD-type" evidence="16">
    <location>
        <begin position="389"/>
        <end position="438"/>
    </location>
</feature>
<evidence type="ECO:0000256" key="4">
    <source>
        <dbReference type="ARBA" id="ARBA00022723"/>
    </source>
</evidence>
<dbReference type="InterPro" id="IPR024610">
    <property type="entry name" value="ING_N_histone-binding"/>
</dbReference>
<evidence type="ECO:0000256" key="15">
    <source>
        <dbReference type="SAM" id="MobiDB-lite"/>
    </source>
</evidence>
<feature type="compositionally biased region" description="Polar residues" evidence="15">
    <location>
        <begin position="57"/>
        <end position="69"/>
    </location>
</feature>
<dbReference type="Gene3D" id="3.30.40.10">
    <property type="entry name" value="Zinc/RING finger domain, C3HC4 (zinc finger)"/>
    <property type="match status" value="1"/>
</dbReference>
<dbReference type="InterPro" id="IPR019786">
    <property type="entry name" value="Zinc_finger_PHD-type_CS"/>
</dbReference>
<dbReference type="Gene3D" id="6.10.140.1740">
    <property type="match status" value="1"/>
</dbReference>
<accession>A0A0F7SHH3</accession>
<dbReference type="GO" id="GO:0008270">
    <property type="term" value="F:zinc ion binding"/>
    <property type="evidence" value="ECO:0007669"/>
    <property type="project" value="UniProtKB-KW"/>
</dbReference>
<dbReference type="PROSITE" id="PS50016">
    <property type="entry name" value="ZF_PHD_2"/>
    <property type="match status" value="1"/>
</dbReference>
<organism evidence="17">
    <name type="scientific">Phaffia rhodozyma</name>
    <name type="common">Yeast</name>
    <name type="synonym">Xanthophyllomyces dendrorhous</name>
    <dbReference type="NCBI Taxonomy" id="264483"/>
    <lineage>
        <taxon>Eukaryota</taxon>
        <taxon>Fungi</taxon>
        <taxon>Dikarya</taxon>
        <taxon>Basidiomycota</taxon>
        <taxon>Agaricomycotina</taxon>
        <taxon>Tremellomycetes</taxon>
        <taxon>Cystofilobasidiales</taxon>
        <taxon>Mrakiaceae</taxon>
        <taxon>Phaffia</taxon>
    </lineage>
</organism>
<feature type="compositionally biased region" description="Acidic residues" evidence="15">
    <location>
        <begin position="369"/>
        <end position="385"/>
    </location>
</feature>
<keyword evidence="8" id="KW-0805">Transcription regulation</keyword>
<dbReference type="InterPro" id="IPR011011">
    <property type="entry name" value="Znf_FYVE_PHD"/>
</dbReference>
<name>A0A0F7SHH3_PHARH</name>
<feature type="binding site" evidence="12">
    <location>
        <position position="419"/>
    </location>
    <ligand>
        <name>Zn(2+)</name>
        <dbReference type="ChEBI" id="CHEBI:29105"/>
        <label>1</label>
    </ligand>
</feature>
<feature type="compositionally biased region" description="Polar residues" evidence="15">
    <location>
        <begin position="202"/>
        <end position="226"/>
    </location>
</feature>
<dbReference type="PANTHER" id="PTHR10333">
    <property type="entry name" value="INHIBITOR OF GROWTH PROTEIN"/>
    <property type="match status" value="1"/>
</dbReference>
<dbReference type="Pfam" id="PF12998">
    <property type="entry name" value="ING"/>
    <property type="match status" value="1"/>
</dbReference>
<feature type="binding site" evidence="12">
    <location>
        <position position="410"/>
    </location>
    <ligand>
        <name>Zn(2+)</name>
        <dbReference type="ChEBI" id="CHEBI:29105"/>
        <label>2</label>
    </ligand>
</feature>
<evidence type="ECO:0000256" key="8">
    <source>
        <dbReference type="ARBA" id="ARBA00023015"/>
    </source>
</evidence>
<dbReference type="SMART" id="SM00249">
    <property type="entry name" value="PHD"/>
    <property type="match status" value="1"/>
</dbReference>
<dbReference type="PANTHER" id="PTHR10333:SF103">
    <property type="entry name" value="INHIBITOR OF GROWTH PROTEIN 3"/>
    <property type="match status" value="1"/>
</dbReference>
<dbReference type="EMBL" id="LN483249">
    <property type="protein sequence ID" value="CDZ97835.1"/>
    <property type="molecule type" value="Genomic_DNA"/>
</dbReference>
<evidence type="ECO:0000256" key="9">
    <source>
        <dbReference type="ARBA" id="ARBA00023163"/>
    </source>
</evidence>
<comment type="subcellular location">
    <subcellularLocation>
        <location evidence="1 14">Nucleus</location>
    </subcellularLocation>
</comment>
<dbReference type="CDD" id="cd15505">
    <property type="entry name" value="PHD_ING"/>
    <property type="match status" value="1"/>
</dbReference>
<protein>
    <recommendedName>
        <fullName evidence="14">Chromatin modification-related protein</fullName>
    </recommendedName>
</protein>
<evidence type="ECO:0000256" key="7">
    <source>
        <dbReference type="ARBA" id="ARBA00022853"/>
    </source>
</evidence>
<keyword evidence="10 14" id="KW-0539">Nucleus</keyword>
<dbReference type="CDD" id="cd16858">
    <property type="entry name" value="ING_ING3_Yng2p"/>
    <property type="match status" value="1"/>
</dbReference>
<evidence type="ECO:0000256" key="12">
    <source>
        <dbReference type="PIRSR" id="PIRSR628651-51"/>
    </source>
</evidence>
<feature type="site" description="Histone H3K4me3 binding" evidence="11">
    <location>
        <position position="391"/>
    </location>
</feature>
<dbReference type="SUPFAM" id="SSF57903">
    <property type="entry name" value="FYVE/PHD zinc finger"/>
    <property type="match status" value="1"/>
</dbReference>
<dbReference type="InterPro" id="IPR019787">
    <property type="entry name" value="Znf_PHD-finger"/>
</dbReference>
<comment type="similarity">
    <text evidence="2 14">Belongs to the ING family.</text>
</comment>
<dbReference type="SMART" id="SM01408">
    <property type="entry name" value="ING"/>
    <property type="match status" value="1"/>
</dbReference>
<feature type="binding site" evidence="12">
    <location>
        <position position="432"/>
    </location>
    <ligand>
        <name>Zn(2+)</name>
        <dbReference type="ChEBI" id="CHEBI:29105"/>
        <label>2</label>
    </ligand>
</feature>
<sequence length="449" mass="49056">MAEEAAAVAQEFVSSLDNLSSEVAFLLNEIRIKDERCVELTTRLTSRTSSHLKHIRPSSTLSTPNPNVPTILNPATTKETTATLPKISSEFEKLAAMQAEKVALSERLMTLVGKHARKLELEVVGKVAELGGVPTPAMVPFQSAVMSGLIEKKGLINAGAGLVSSGNLEHKRRRTSQTPSKQPLQIQMPPPQMSYSMQPNSRHSPLSTSSYMPPQPTAHQLASSYTPYDAHHMILPNGSSSSGYPVHSNHSGQQQQQSSQQLQGFSAQFNGHSSSSSASRHSNPVAGYPSQIQQQLQQQMQHQLQQQQLQQQLQQQQASHVQSSGLSANGQPGANKASKRKRKSTQAQSDEDEYPSANASRPQVVVEDMGGEEDAVGEEEEEDGGDDDTLYCYCKQKSHGEMVGCDNEKCAIEWFHMRCVNLTSPLPESWFCPTCVAQGADRKRKGGRR</sequence>
<dbReference type="InterPro" id="IPR013083">
    <property type="entry name" value="Znf_RING/FYVE/PHD"/>
</dbReference>